<keyword evidence="6 10" id="KW-1133">Transmembrane helix</keyword>
<keyword evidence="4" id="KW-1003">Cell membrane</keyword>
<keyword evidence="3" id="KW-0050">Antiport</keyword>
<dbReference type="PIRSF" id="PIRSF006603">
    <property type="entry name" value="DinF"/>
    <property type="match status" value="1"/>
</dbReference>
<feature type="transmembrane region" description="Helical" evidence="10">
    <location>
        <begin position="414"/>
        <end position="435"/>
    </location>
</feature>
<dbReference type="InterPro" id="IPR002528">
    <property type="entry name" value="MATE_fam"/>
</dbReference>
<feature type="transmembrane region" description="Helical" evidence="10">
    <location>
        <begin position="296"/>
        <end position="324"/>
    </location>
</feature>
<dbReference type="RefSeq" id="WP_106526757.1">
    <property type="nucleotide sequence ID" value="NZ_PYAW01000001.1"/>
</dbReference>
<evidence type="ECO:0000313" key="11">
    <source>
        <dbReference type="EMBL" id="PSL49527.1"/>
    </source>
</evidence>
<evidence type="ECO:0000256" key="2">
    <source>
        <dbReference type="ARBA" id="ARBA00022448"/>
    </source>
</evidence>
<evidence type="ECO:0000256" key="5">
    <source>
        <dbReference type="ARBA" id="ARBA00022692"/>
    </source>
</evidence>
<dbReference type="GO" id="GO:0042910">
    <property type="term" value="F:xenobiotic transmembrane transporter activity"/>
    <property type="evidence" value="ECO:0007669"/>
    <property type="project" value="InterPro"/>
</dbReference>
<gene>
    <name evidence="11" type="ORF">CLV51_101861</name>
</gene>
<protein>
    <recommendedName>
        <fullName evidence="9">Multidrug-efflux transporter</fullName>
    </recommendedName>
</protein>
<reference evidence="11 12" key="1">
    <citation type="submission" date="2018-03" db="EMBL/GenBank/DDBJ databases">
        <title>Genomic Encyclopedia of Archaeal and Bacterial Type Strains, Phase II (KMG-II): from individual species to whole genera.</title>
        <authorList>
            <person name="Goeker M."/>
        </authorList>
    </citation>
    <scope>NUCLEOTIDE SEQUENCE [LARGE SCALE GENOMIC DNA]</scope>
    <source>
        <strain evidence="11 12">DSM 24859</strain>
    </source>
</reference>
<feature type="transmembrane region" description="Helical" evidence="10">
    <location>
        <begin position="441"/>
        <end position="461"/>
    </location>
</feature>
<proteinExistence type="predicted"/>
<evidence type="ECO:0000256" key="8">
    <source>
        <dbReference type="ARBA" id="ARBA00023136"/>
    </source>
</evidence>
<organism evidence="11 12">
    <name type="scientific">Chitinophaga niastensis</name>
    <dbReference type="NCBI Taxonomy" id="536980"/>
    <lineage>
        <taxon>Bacteria</taxon>
        <taxon>Pseudomonadati</taxon>
        <taxon>Bacteroidota</taxon>
        <taxon>Chitinophagia</taxon>
        <taxon>Chitinophagales</taxon>
        <taxon>Chitinophagaceae</taxon>
        <taxon>Chitinophaga</taxon>
    </lineage>
</organism>
<dbReference type="InterPro" id="IPR048279">
    <property type="entry name" value="MdtK-like"/>
</dbReference>
<dbReference type="EMBL" id="PYAW01000001">
    <property type="protein sequence ID" value="PSL49527.1"/>
    <property type="molecule type" value="Genomic_DNA"/>
</dbReference>
<comment type="caution">
    <text evidence="11">The sequence shown here is derived from an EMBL/GenBank/DDBJ whole genome shotgun (WGS) entry which is preliminary data.</text>
</comment>
<feature type="transmembrane region" description="Helical" evidence="10">
    <location>
        <begin position="220"/>
        <end position="240"/>
    </location>
</feature>
<dbReference type="GO" id="GO:0015297">
    <property type="term" value="F:antiporter activity"/>
    <property type="evidence" value="ECO:0007669"/>
    <property type="project" value="UniProtKB-KW"/>
</dbReference>
<feature type="transmembrane region" description="Helical" evidence="10">
    <location>
        <begin position="345"/>
        <end position="369"/>
    </location>
</feature>
<feature type="transmembrane region" description="Helical" evidence="10">
    <location>
        <begin position="260"/>
        <end position="284"/>
    </location>
</feature>
<feature type="transmembrane region" description="Helical" evidence="10">
    <location>
        <begin position="37"/>
        <end position="62"/>
    </location>
</feature>
<evidence type="ECO:0000256" key="6">
    <source>
        <dbReference type="ARBA" id="ARBA00022989"/>
    </source>
</evidence>
<dbReference type="PANTHER" id="PTHR43298:SF2">
    <property type="entry name" value="FMN_FAD EXPORTER YEEO-RELATED"/>
    <property type="match status" value="1"/>
</dbReference>
<keyword evidence="8 10" id="KW-0472">Membrane</keyword>
<evidence type="ECO:0000256" key="4">
    <source>
        <dbReference type="ARBA" id="ARBA00022475"/>
    </source>
</evidence>
<keyword evidence="12" id="KW-1185">Reference proteome</keyword>
<dbReference type="CDD" id="cd13139">
    <property type="entry name" value="MATE_like_14"/>
    <property type="match status" value="1"/>
</dbReference>
<dbReference type="PANTHER" id="PTHR43298">
    <property type="entry name" value="MULTIDRUG RESISTANCE PROTEIN NORM-RELATED"/>
    <property type="match status" value="1"/>
</dbReference>
<dbReference type="InterPro" id="IPR050222">
    <property type="entry name" value="MATE_MdtK"/>
</dbReference>
<dbReference type="NCBIfam" id="TIGR00797">
    <property type="entry name" value="matE"/>
    <property type="match status" value="1"/>
</dbReference>
<dbReference type="GO" id="GO:0005886">
    <property type="term" value="C:plasma membrane"/>
    <property type="evidence" value="ECO:0007669"/>
    <property type="project" value="UniProtKB-SubCell"/>
</dbReference>
<comment type="subcellular location">
    <subcellularLocation>
        <location evidence="1">Cell membrane</location>
        <topology evidence="1">Multi-pass membrane protein</topology>
    </subcellularLocation>
</comment>
<dbReference type="Proteomes" id="UP000240971">
    <property type="component" value="Unassembled WGS sequence"/>
</dbReference>
<dbReference type="OrthoDB" id="9776324at2"/>
<feature type="transmembrane region" description="Helical" evidence="10">
    <location>
        <begin position="190"/>
        <end position="214"/>
    </location>
</feature>
<dbReference type="GO" id="GO:0006811">
    <property type="term" value="P:monoatomic ion transport"/>
    <property type="evidence" value="ECO:0007669"/>
    <property type="project" value="UniProtKB-KW"/>
</dbReference>
<evidence type="ECO:0000313" key="12">
    <source>
        <dbReference type="Proteomes" id="UP000240971"/>
    </source>
</evidence>
<dbReference type="Pfam" id="PF01554">
    <property type="entry name" value="MatE"/>
    <property type="match status" value="2"/>
</dbReference>
<name>A0A2P8HTH7_CHINA</name>
<keyword evidence="2" id="KW-0813">Transport</keyword>
<accession>A0A2P8HTH7</accession>
<keyword evidence="7" id="KW-0406">Ion transport</keyword>
<evidence type="ECO:0000256" key="1">
    <source>
        <dbReference type="ARBA" id="ARBA00004651"/>
    </source>
</evidence>
<feature type="transmembrane region" description="Helical" evidence="10">
    <location>
        <begin position="119"/>
        <end position="137"/>
    </location>
</feature>
<dbReference type="AlphaFoldDB" id="A0A2P8HTH7"/>
<keyword evidence="5 10" id="KW-0812">Transmembrane</keyword>
<sequence length="471" mass="50511">MPILTQAFARTRHFFHLFKIAVTGSEKEFTTGNINRAIFLLSVPMILEMAMESLFAVVDIYFVSHLGVNAITAVGLTESVLTLVYTGAMGLSMAATAMIARRTGEKDPAAAAHAAMQSLYLGFAVSLLISIVGFFFAKDILLIMGASKEVVDNGYVYTKILLSGNIVIVLLFLINGIFRGAGDAALAMRALWIANGLNILLCPLLISGLGPIPALGLKGAAIATFIGRGAGVSYQVYHLLKGKNLIRITKKHLAPAIDVIMSILKIAAGGTAQLLISSASWIFLVRIISYFGKDAVAGYTIAIRVVIFTILPAWGMANAAAALVGQNLGAQQPERAETSAWRAAFFNLVFLGMIAVIFMVAAPGIIGFFTDEPVVTGYAVQCLRLMSLGYIFFAYGMVLTQSFNGAGDTRTPTLINLFALWMWQMPLAWVLAIGLKLGPQGVFWAIAISESTVAIAAIVLFRRGTWKKVNI</sequence>
<evidence type="ECO:0000256" key="10">
    <source>
        <dbReference type="SAM" id="Phobius"/>
    </source>
</evidence>
<evidence type="ECO:0000256" key="3">
    <source>
        <dbReference type="ARBA" id="ARBA00022449"/>
    </source>
</evidence>
<feature type="transmembrane region" description="Helical" evidence="10">
    <location>
        <begin position="157"/>
        <end position="178"/>
    </location>
</feature>
<evidence type="ECO:0000256" key="7">
    <source>
        <dbReference type="ARBA" id="ARBA00023065"/>
    </source>
</evidence>
<evidence type="ECO:0000256" key="9">
    <source>
        <dbReference type="ARBA" id="ARBA00031636"/>
    </source>
</evidence>